<dbReference type="AlphaFoldDB" id="A0A1Z4JSA8"/>
<dbReference type="GO" id="GO:0016717">
    <property type="term" value="F:oxidoreductase activity, acting on paired donors, with oxidation of a pair of donors resulting in the reduction of molecular oxygen to two molecules of water"/>
    <property type="evidence" value="ECO:0007669"/>
    <property type="project" value="TreeGrafter"/>
</dbReference>
<keyword evidence="4" id="KW-1133">Transmembrane helix</keyword>
<accession>A0A1Z4JSA8</accession>
<evidence type="ECO:0000256" key="3">
    <source>
        <dbReference type="ARBA" id="ARBA00023004"/>
    </source>
</evidence>
<evidence type="ECO:0000256" key="1">
    <source>
        <dbReference type="ARBA" id="ARBA00001954"/>
    </source>
</evidence>
<dbReference type="PANTHER" id="PTHR19353">
    <property type="entry name" value="FATTY ACID DESATURASE 2"/>
    <property type="match status" value="1"/>
</dbReference>
<geneLocation type="plasmid" evidence="6">
    <name>plasmid2</name>
</geneLocation>
<organism evidence="6 7">
    <name type="scientific">Leptolyngbya boryana NIES-2135</name>
    <dbReference type="NCBI Taxonomy" id="1973484"/>
    <lineage>
        <taxon>Bacteria</taxon>
        <taxon>Bacillati</taxon>
        <taxon>Cyanobacteriota</taxon>
        <taxon>Cyanophyceae</taxon>
        <taxon>Leptolyngbyales</taxon>
        <taxon>Leptolyngbyaceae</taxon>
        <taxon>Leptolyngbya group</taxon>
        <taxon>Leptolyngbya</taxon>
    </lineage>
</organism>
<keyword evidence="7" id="KW-1185">Reference proteome</keyword>
<keyword evidence="4" id="KW-0472">Membrane</keyword>
<evidence type="ECO:0000313" key="7">
    <source>
        <dbReference type="Proteomes" id="UP000217895"/>
    </source>
</evidence>
<gene>
    <name evidence="6" type="ORF">NIES2135_65280</name>
</gene>
<keyword evidence="6" id="KW-0614">Plasmid</keyword>
<comment type="similarity">
    <text evidence="2">Belongs to the fatty acid desaturase type 2 family.</text>
</comment>
<feature type="transmembrane region" description="Helical" evidence="4">
    <location>
        <begin position="189"/>
        <end position="208"/>
    </location>
</feature>
<name>A0A1Z4JSA8_LEPBY</name>
<protein>
    <submittedName>
        <fullName evidence="6">Fatty acid desaturase</fullName>
    </submittedName>
</protein>
<dbReference type="GO" id="GO:0008610">
    <property type="term" value="P:lipid biosynthetic process"/>
    <property type="evidence" value="ECO:0007669"/>
    <property type="project" value="UniProtKB-ARBA"/>
</dbReference>
<dbReference type="Proteomes" id="UP000217895">
    <property type="component" value="Plasmid Plasmid2 dna"/>
</dbReference>
<reference evidence="6 7" key="1">
    <citation type="submission" date="2017-06" db="EMBL/GenBank/DDBJ databases">
        <title>Genome sequencing of cyanobaciteial culture collection at National Institute for Environmental Studies (NIES).</title>
        <authorList>
            <person name="Hirose Y."/>
            <person name="Shimura Y."/>
            <person name="Fujisawa T."/>
            <person name="Nakamura Y."/>
            <person name="Kawachi M."/>
        </authorList>
    </citation>
    <scope>NUCLEOTIDE SEQUENCE [LARGE SCALE GENOMIC DNA]</scope>
    <source>
        <strain evidence="6 7">NIES-2135</strain>
        <plasmid evidence="7">Plasmid Plasmid2 dna</plasmid>
    </source>
</reference>
<evidence type="ECO:0000313" key="6">
    <source>
        <dbReference type="EMBL" id="BAY59651.1"/>
    </source>
</evidence>
<evidence type="ECO:0000256" key="2">
    <source>
        <dbReference type="ARBA" id="ARBA00008749"/>
    </source>
</evidence>
<dbReference type="Pfam" id="PF00487">
    <property type="entry name" value="FA_desaturase"/>
    <property type="match status" value="1"/>
</dbReference>
<dbReference type="InterPro" id="IPR005804">
    <property type="entry name" value="FA_desaturase_dom"/>
</dbReference>
<dbReference type="PANTHER" id="PTHR19353:SF19">
    <property type="entry name" value="DELTA(5) FATTY ACID DESATURASE C-RELATED"/>
    <property type="match status" value="1"/>
</dbReference>
<dbReference type="EMBL" id="AP018205">
    <property type="protein sequence ID" value="BAY59651.1"/>
    <property type="molecule type" value="Genomic_DNA"/>
</dbReference>
<keyword evidence="4" id="KW-0812">Transmembrane</keyword>
<feature type="transmembrane region" description="Helical" evidence="4">
    <location>
        <begin position="62"/>
        <end position="78"/>
    </location>
</feature>
<comment type="cofactor">
    <cofactor evidence="1">
        <name>Fe(2+)</name>
        <dbReference type="ChEBI" id="CHEBI:29033"/>
    </cofactor>
</comment>
<dbReference type="InterPro" id="IPR012171">
    <property type="entry name" value="Fatty_acid_desaturase"/>
</dbReference>
<feature type="transmembrane region" description="Helical" evidence="4">
    <location>
        <begin position="156"/>
        <end position="177"/>
    </location>
</feature>
<sequence>MSTDDLPLKNLQLKQVTHDLRSSVADLNTVNPWIGLLRFCTLGFVCLSLIVLAWLSQTSWGFVGYSAIAGFVYAIWFICTHDATHHTLTGWVWFDEALPRLMSYPMLWMHSVYAQIHRLHHGWNGTNLQDPERVQWTLEEYENASVWMKWYVRHQWQVDLFVLGGLGMIAKTIRHGWQFGKTIPAVRRALLFDAIGIVLVQASFLTVALFTQHLWQYIIFWCILERVIGVVVQARDHLEHYGMWSQAPGHQLTQLYSSRNLTVHPIVGWLVGGLNYHSVHHAFPSIPFDQLPEAFRRIESVLKQHDLPPMTVGCGYVKEVSRLSTQPSAIGTDQVDNLTGRYQMLNLS</sequence>
<dbReference type="GO" id="GO:0016020">
    <property type="term" value="C:membrane"/>
    <property type="evidence" value="ECO:0007669"/>
    <property type="project" value="TreeGrafter"/>
</dbReference>
<proteinExistence type="inferred from homology"/>
<keyword evidence="3" id="KW-0408">Iron</keyword>
<feature type="domain" description="Fatty acid desaturase" evidence="5">
    <location>
        <begin position="59"/>
        <end position="308"/>
    </location>
</feature>
<evidence type="ECO:0000256" key="4">
    <source>
        <dbReference type="SAM" id="Phobius"/>
    </source>
</evidence>
<feature type="transmembrane region" description="Helical" evidence="4">
    <location>
        <begin position="33"/>
        <end position="55"/>
    </location>
</feature>
<evidence type="ECO:0000259" key="5">
    <source>
        <dbReference type="Pfam" id="PF00487"/>
    </source>
</evidence>